<comment type="caution">
    <text evidence="1">The sequence shown here is derived from an EMBL/GenBank/DDBJ whole genome shotgun (WGS) entry which is preliminary data.</text>
</comment>
<keyword evidence="2" id="KW-1185">Reference proteome</keyword>
<dbReference type="AlphaFoldDB" id="F7PTR6"/>
<dbReference type="InParanoid" id="F7PTR6"/>
<dbReference type="PANTHER" id="PTHR33747:SF1">
    <property type="entry name" value="ADENYLATE CYCLASE-ASSOCIATED CAP C-TERMINAL DOMAIN-CONTAINING PROTEIN"/>
    <property type="match status" value="1"/>
</dbReference>
<protein>
    <submittedName>
        <fullName evidence="1">Preprotein translocase subunit SecA</fullName>
    </submittedName>
</protein>
<dbReference type="Pfam" id="PF02810">
    <property type="entry name" value="SEC-C"/>
    <property type="match status" value="1"/>
</dbReference>
<evidence type="ECO:0000313" key="2">
    <source>
        <dbReference type="Proteomes" id="UP000005707"/>
    </source>
</evidence>
<proteinExistence type="predicted"/>
<dbReference type="eggNOG" id="COG3012">
    <property type="taxonomic scope" value="Bacteria"/>
</dbReference>
<dbReference type="InterPro" id="IPR004027">
    <property type="entry name" value="SEC_C_motif"/>
</dbReference>
<dbReference type="SUPFAM" id="SSF103642">
    <property type="entry name" value="Sec-C motif"/>
    <property type="match status" value="1"/>
</dbReference>
<dbReference type="EMBL" id="AFNU02000005">
    <property type="protein sequence ID" value="ERJ12229.1"/>
    <property type="molecule type" value="Genomic_DNA"/>
</dbReference>
<dbReference type="Gene3D" id="3.10.450.50">
    <property type="match status" value="1"/>
</dbReference>
<organism evidence="1 2">
    <name type="scientific">Haloplasma contractile SSD-17B</name>
    <dbReference type="NCBI Taxonomy" id="1033810"/>
    <lineage>
        <taxon>Bacteria</taxon>
        <taxon>Bacillati</taxon>
        <taxon>Mycoplasmatota</taxon>
        <taxon>Mollicutes</taxon>
        <taxon>Haloplasmatales</taxon>
        <taxon>Haloplasmataceae</taxon>
        <taxon>Haloplasma</taxon>
    </lineage>
</organism>
<evidence type="ECO:0000313" key="1">
    <source>
        <dbReference type="EMBL" id="ERJ12229.1"/>
    </source>
</evidence>
<dbReference type="Proteomes" id="UP000005707">
    <property type="component" value="Unassembled WGS sequence"/>
</dbReference>
<dbReference type="STRING" id="1033810.HLPCO_001756"/>
<sequence>MSEMINYFRDIEKSLDRNKQLAFEQIGVGKLIVEEYYCISKCNEVRLDFLPADDSNLDNPLLTFRYNFDSMDATNIIVNDHRFNSNLMIMNISNFNNRNKEYFMNHYEEAKKYGVKQLGSKLSYEIKRSMNEGTCILYSDVFNTSDYQATYQFKHSGDVYSIIDAYCMDPNCLCNEVLLYIMKNGEPEENDDVFIVRYNFNDHTTVIEESSIVSERVDSIMQGLKNDENFIAIIKEHYHHMKLIGQEAFKFNEPLRKKKIGRNDPCPCGSGKKYKKCCESL</sequence>
<dbReference type="RefSeq" id="WP_008825233.1">
    <property type="nucleotide sequence ID" value="NZ_AFNU02000005.1"/>
</dbReference>
<dbReference type="PANTHER" id="PTHR33747">
    <property type="entry name" value="UPF0225 PROTEIN SCO1677"/>
    <property type="match status" value="1"/>
</dbReference>
<accession>F7PTR6</accession>
<gene>
    <name evidence="1" type="ORF">HLPCO_001756</name>
</gene>
<reference evidence="1 2" key="1">
    <citation type="journal article" date="2011" name="J. Bacteriol.">
        <title>Genome sequence of Haloplasma contractile, an unusual contractile bacterium from a deep-sea anoxic brine lake.</title>
        <authorList>
            <person name="Antunes A."/>
            <person name="Alam I."/>
            <person name="El Dorry H."/>
            <person name="Siam R."/>
            <person name="Robertson A."/>
            <person name="Bajic V.B."/>
            <person name="Stingl U."/>
        </authorList>
    </citation>
    <scope>NUCLEOTIDE SEQUENCE [LARGE SCALE GENOMIC DNA]</scope>
    <source>
        <strain evidence="1 2">SSD-17B</strain>
    </source>
</reference>
<reference evidence="1 2" key="2">
    <citation type="journal article" date="2013" name="PLoS ONE">
        <title>INDIGO - INtegrated Data Warehouse of MIcrobial GenOmes with Examples from the Red Sea Extremophiles.</title>
        <authorList>
            <person name="Alam I."/>
            <person name="Antunes A."/>
            <person name="Kamau A.A."/>
            <person name="Ba Alawi W."/>
            <person name="Kalkatawi M."/>
            <person name="Stingl U."/>
            <person name="Bajic V.B."/>
        </authorList>
    </citation>
    <scope>NUCLEOTIDE SEQUENCE [LARGE SCALE GENOMIC DNA]</scope>
    <source>
        <strain evidence="1 2">SSD-17B</strain>
    </source>
</reference>
<name>F7PTR6_9MOLU</name>